<protein>
    <submittedName>
        <fullName evidence="8">Unannotated protein</fullName>
    </submittedName>
</protein>
<dbReference type="AlphaFoldDB" id="A0A6J7QAE0"/>
<evidence type="ECO:0000256" key="1">
    <source>
        <dbReference type="ARBA" id="ARBA00022723"/>
    </source>
</evidence>
<dbReference type="GO" id="GO:0006020">
    <property type="term" value="P:inositol metabolic process"/>
    <property type="evidence" value="ECO:0007669"/>
    <property type="project" value="TreeGrafter"/>
</dbReference>
<dbReference type="InterPro" id="IPR000760">
    <property type="entry name" value="Inositol_monophosphatase-like"/>
</dbReference>
<evidence type="ECO:0000313" key="4">
    <source>
        <dbReference type="EMBL" id="CAB4365520.1"/>
    </source>
</evidence>
<dbReference type="Pfam" id="PF00459">
    <property type="entry name" value="Inositol_P"/>
    <property type="match status" value="1"/>
</dbReference>
<reference evidence="8" key="1">
    <citation type="submission" date="2020-05" db="EMBL/GenBank/DDBJ databases">
        <authorList>
            <person name="Chiriac C."/>
            <person name="Salcher M."/>
            <person name="Ghai R."/>
            <person name="Kavagutti S V."/>
        </authorList>
    </citation>
    <scope>NUCLEOTIDE SEQUENCE</scope>
</reference>
<evidence type="ECO:0000256" key="3">
    <source>
        <dbReference type="ARBA" id="ARBA00022842"/>
    </source>
</evidence>
<evidence type="ECO:0000313" key="6">
    <source>
        <dbReference type="EMBL" id="CAB4851364.1"/>
    </source>
</evidence>
<dbReference type="Gene3D" id="3.40.190.80">
    <property type="match status" value="1"/>
</dbReference>
<dbReference type="SUPFAM" id="SSF56655">
    <property type="entry name" value="Carbohydrate phosphatase"/>
    <property type="match status" value="1"/>
</dbReference>
<accession>A0A6J7QAE0</accession>
<dbReference type="EMBL" id="CAESGF010000034">
    <property type="protein sequence ID" value="CAB4365520.1"/>
    <property type="molecule type" value="Genomic_DNA"/>
</dbReference>
<dbReference type="PANTHER" id="PTHR20854">
    <property type="entry name" value="INOSITOL MONOPHOSPHATASE"/>
    <property type="match status" value="1"/>
</dbReference>
<dbReference type="EMBL" id="CAFBOL010000119">
    <property type="protein sequence ID" value="CAB5013259.1"/>
    <property type="molecule type" value="Genomic_DNA"/>
</dbReference>
<dbReference type="PROSITE" id="PS00629">
    <property type="entry name" value="IMP_1"/>
    <property type="match status" value="1"/>
</dbReference>
<organism evidence="8">
    <name type="scientific">freshwater metagenome</name>
    <dbReference type="NCBI Taxonomy" id="449393"/>
    <lineage>
        <taxon>unclassified sequences</taxon>
        <taxon>metagenomes</taxon>
        <taxon>ecological metagenomes</taxon>
    </lineage>
</organism>
<dbReference type="PRINTS" id="PR00377">
    <property type="entry name" value="IMPHPHTASES"/>
</dbReference>
<sequence>MKPDRLALLHEVADAVAAAFAGVRDFGPSGGREGQYSLDLVADEAALSVLRRAGVGILSEESGFEPGSTGEVVVIDPIDGSTNASRGVPYFATSLCLVDADGASVALVANQAGGERYWAVRGEGAFRDGVAIRPSGCTELSQAIVGLNGLPPRPLGYAQCRVLGAVALDLCLVASGVLDGYVDCVVDAHGGWDFMGGMLICQEAGASIVDLHGRDLVVRDHADRRTPVAAATPQLLESLLAARR</sequence>
<dbReference type="EMBL" id="CAFBMT010000039">
    <property type="protein sequence ID" value="CAB4958648.1"/>
    <property type="molecule type" value="Genomic_DNA"/>
</dbReference>
<dbReference type="EMBL" id="CAFBIY010000078">
    <property type="protein sequence ID" value="CAB4851364.1"/>
    <property type="molecule type" value="Genomic_DNA"/>
</dbReference>
<dbReference type="GO" id="GO:0007165">
    <property type="term" value="P:signal transduction"/>
    <property type="evidence" value="ECO:0007669"/>
    <property type="project" value="TreeGrafter"/>
</dbReference>
<gene>
    <name evidence="5" type="ORF">UFOPK2656_03439</name>
    <name evidence="6" type="ORF">UFOPK3267_01503</name>
    <name evidence="7" type="ORF">UFOPK3651_03358</name>
    <name evidence="8" type="ORF">UFOPK3931_02931</name>
    <name evidence="4" type="ORF">UFOPK4189_03264</name>
</gene>
<dbReference type="GO" id="GO:0008934">
    <property type="term" value="F:inositol monophosphate 1-phosphatase activity"/>
    <property type="evidence" value="ECO:0007669"/>
    <property type="project" value="TreeGrafter"/>
</dbReference>
<keyword evidence="2" id="KW-0378">Hydrolase</keyword>
<dbReference type="GO" id="GO:0046872">
    <property type="term" value="F:metal ion binding"/>
    <property type="evidence" value="ECO:0007669"/>
    <property type="project" value="UniProtKB-KW"/>
</dbReference>
<keyword evidence="3" id="KW-0460">Magnesium</keyword>
<evidence type="ECO:0000256" key="2">
    <source>
        <dbReference type="ARBA" id="ARBA00022801"/>
    </source>
</evidence>
<evidence type="ECO:0000313" key="7">
    <source>
        <dbReference type="EMBL" id="CAB4958648.1"/>
    </source>
</evidence>
<name>A0A6J7QAE0_9ZZZZ</name>
<proteinExistence type="predicted"/>
<dbReference type="EMBL" id="CAEZYF010000039">
    <property type="protein sequence ID" value="CAB4749252.1"/>
    <property type="molecule type" value="Genomic_DNA"/>
</dbReference>
<keyword evidence="1" id="KW-0479">Metal-binding</keyword>
<dbReference type="Gene3D" id="3.30.540.10">
    <property type="entry name" value="Fructose-1,6-Bisphosphatase, subunit A, domain 1"/>
    <property type="match status" value="1"/>
</dbReference>
<evidence type="ECO:0000313" key="8">
    <source>
        <dbReference type="EMBL" id="CAB5013259.1"/>
    </source>
</evidence>
<evidence type="ECO:0000313" key="5">
    <source>
        <dbReference type="EMBL" id="CAB4749252.1"/>
    </source>
</evidence>
<dbReference type="PANTHER" id="PTHR20854:SF4">
    <property type="entry name" value="INOSITOL-1-MONOPHOSPHATASE-RELATED"/>
    <property type="match status" value="1"/>
</dbReference>
<dbReference type="InterPro" id="IPR020583">
    <property type="entry name" value="Inositol_monoP_metal-BS"/>
</dbReference>